<sequence>MFWVGLVLFALGIFVSVCLHEAGHMVTAKAFGMKVTQYFAGFGPTVWSFRRGETEYGLKAVPAGGFVKIVGMTPLEPVAAQDDDRAFWRSPLWQRTVVLSAGSITHFLLAAIVAWIAAVTTGLPNVHGIESFSAAKAAPVVSVADCVPASATATTCTTKDSPARVAGLHDGDRILAVGSTPVSTYGALVTTLRAVPAGPVVLHVQRGAEQVDVPITPQRVTRTLDDGTTGTVSAIGVFLDASQAPPNLLHYDAAGAFGGTAVFGREVVSATFGALKDFPSRVPKLVDAIGGGTRDADTPVSVLGASRIGGEAVERGLTYIALTAFVQLNVFIGIFNLFPLLPLDGGHIAVAWFERVRSALARRLGRPDPGRVDYAKLMPLTYAVILLFGVVTLLTLTADIVNPIRLS</sequence>
<comment type="similarity">
    <text evidence="3">Belongs to the peptidase M50B family.</text>
</comment>
<evidence type="ECO:0000256" key="5">
    <source>
        <dbReference type="ARBA" id="ARBA00022692"/>
    </source>
</evidence>
<evidence type="ECO:0000256" key="9">
    <source>
        <dbReference type="ARBA" id="ARBA00023049"/>
    </source>
</evidence>
<dbReference type="OrthoDB" id="9782003at2"/>
<protein>
    <submittedName>
        <fullName evidence="14">RIP metalloprotease RseP</fullName>
    </submittedName>
</protein>
<feature type="transmembrane region" description="Helical" evidence="11">
    <location>
        <begin position="97"/>
        <end position="118"/>
    </location>
</feature>
<evidence type="ECO:0000256" key="6">
    <source>
        <dbReference type="ARBA" id="ARBA00022801"/>
    </source>
</evidence>
<evidence type="ECO:0000313" key="14">
    <source>
        <dbReference type="EMBL" id="RKS77370.1"/>
    </source>
</evidence>
<evidence type="ECO:0000256" key="10">
    <source>
        <dbReference type="ARBA" id="ARBA00023136"/>
    </source>
</evidence>
<feature type="domain" description="PDZ" evidence="13">
    <location>
        <begin position="159"/>
        <end position="206"/>
    </location>
</feature>
<dbReference type="PANTHER" id="PTHR42837:SF2">
    <property type="entry name" value="MEMBRANE METALLOPROTEASE ARASP2, CHLOROPLASTIC-RELATED"/>
    <property type="match status" value="1"/>
</dbReference>
<feature type="domain" description="Peptidase M50" evidence="12">
    <location>
        <begin position="9"/>
        <end position="359"/>
    </location>
</feature>
<evidence type="ECO:0000313" key="15">
    <source>
        <dbReference type="Proteomes" id="UP000281955"/>
    </source>
</evidence>
<keyword evidence="6" id="KW-0378">Hydrolase</keyword>
<dbReference type="Pfam" id="PF02163">
    <property type="entry name" value="Peptidase_M50"/>
    <property type="match status" value="1"/>
</dbReference>
<dbReference type="RefSeq" id="WP_121192421.1">
    <property type="nucleotide sequence ID" value="NZ_RBWV01000010.1"/>
</dbReference>
<feature type="transmembrane region" description="Helical" evidence="11">
    <location>
        <begin position="317"/>
        <end position="338"/>
    </location>
</feature>
<evidence type="ECO:0000256" key="1">
    <source>
        <dbReference type="ARBA" id="ARBA00001947"/>
    </source>
</evidence>
<dbReference type="EMBL" id="RBWV01000010">
    <property type="protein sequence ID" value="RKS77370.1"/>
    <property type="molecule type" value="Genomic_DNA"/>
</dbReference>
<keyword evidence="10 11" id="KW-0472">Membrane</keyword>
<dbReference type="CDD" id="cd06163">
    <property type="entry name" value="S2P-M50_PDZ_RseP-like"/>
    <property type="match status" value="1"/>
</dbReference>
<evidence type="ECO:0000256" key="2">
    <source>
        <dbReference type="ARBA" id="ARBA00004141"/>
    </source>
</evidence>
<keyword evidence="8 11" id="KW-1133">Transmembrane helix</keyword>
<keyword evidence="5 11" id="KW-0812">Transmembrane</keyword>
<keyword evidence="15" id="KW-1185">Reference proteome</keyword>
<organism evidence="14 15">
    <name type="scientific">Motilibacter peucedani</name>
    <dbReference type="NCBI Taxonomy" id="598650"/>
    <lineage>
        <taxon>Bacteria</taxon>
        <taxon>Bacillati</taxon>
        <taxon>Actinomycetota</taxon>
        <taxon>Actinomycetes</taxon>
        <taxon>Motilibacterales</taxon>
        <taxon>Motilibacteraceae</taxon>
        <taxon>Motilibacter</taxon>
    </lineage>
</organism>
<feature type="transmembrane region" description="Helical" evidence="11">
    <location>
        <begin position="380"/>
        <end position="401"/>
    </location>
</feature>
<evidence type="ECO:0000256" key="11">
    <source>
        <dbReference type="SAM" id="Phobius"/>
    </source>
</evidence>
<dbReference type="PANTHER" id="PTHR42837">
    <property type="entry name" value="REGULATOR OF SIGMA-E PROTEASE RSEP"/>
    <property type="match status" value="1"/>
</dbReference>
<dbReference type="InterPro" id="IPR008915">
    <property type="entry name" value="Peptidase_M50"/>
</dbReference>
<evidence type="ECO:0000256" key="3">
    <source>
        <dbReference type="ARBA" id="ARBA00007931"/>
    </source>
</evidence>
<dbReference type="InParanoid" id="A0A420XRB0"/>
<dbReference type="Gene3D" id="2.30.42.10">
    <property type="match status" value="1"/>
</dbReference>
<evidence type="ECO:0000256" key="7">
    <source>
        <dbReference type="ARBA" id="ARBA00022833"/>
    </source>
</evidence>
<comment type="cofactor">
    <cofactor evidence="1">
        <name>Zn(2+)</name>
        <dbReference type="ChEBI" id="CHEBI:29105"/>
    </cofactor>
</comment>
<keyword evidence="9 14" id="KW-0482">Metalloprotease</keyword>
<dbReference type="InterPro" id="IPR041489">
    <property type="entry name" value="PDZ_6"/>
</dbReference>
<evidence type="ECO:0000256" key="8">
    <source>
        <dbReference type="ARBA" id="ARBA00022989"/>
    </source>
</evidence>
<name>A0A420XRB0_9ACTN</name>
<comment type="caution">
    <text evidence="14">The sequence shown here is derived from an EMBL/GenBank/DDBJ whole genome shotgun (WGS) entry which is preliminary data.</text>
</comment>
<comment type="subcellular location">
    <subcellularLocation>
        <location evidence="2">Membrane</location>
        <topology evidence="2">Multi-pass membrane protein</topology>
    </subcellularLocation>
</comment>
<evidence type="ECO:0000259" key="12">
    <source>
        <dbReference type="Pfam" id="PF02163"/>
    </source>
</evidence>
<dbReference type="GO" id="GO:0016020">
    <property type="term" value="C:membrane"/>
    <property type="evidence" value="ECO:0007669"/>
    <property type="project" value="UniProtKB-SubCell"/>
</dbReference>
<evidence type="ECO:0000259" key="13">
    <source>
        <dbReference type="Pfam" id="PF17820"/>
    </source>
</evidence>
<keyword evidence="7" id="KW-0862">Zinc</keyword>
<gene>
    <name evidence="14" type="ORF">CLV35_1056</name>
</gene>
<dbReference type="AlphaFoldDB" id="A0A420XRB0"/>
<keyword evidence="4 14" id="KW-0645">Protease</keyword>
<dbReference type="FunCoup" id="A0A420XRB0">
    <property type="interactions" value="115"/>
</dbReference>
<dbReference type="Pfam" id="PF17820">
    <property type="entry name" value="PDZ_6"/>
    <property type="match status" value="1"/>
</dbReference>
<evidence type="ECO:0000256" key="4">
    <source>
        <dbReference type="ARBA" id="ARBA00022670"/>
    </source>
</evidence>
<dbReference type="InterPro" id="IPR004387">
    <property type="entry name" value="Pept_M50_Zn"/>
</dbReference>
<dbReference type="GO" id="GO:0006508">
    <property type="term" value="P:proteolysis"/>
    <property type="evidence" value="ECO:0007669"/>
    <property type="project" value="UniProtKB-KW"/>
</dbReference>
<proteinExistence type="inferred from homology"/>
<dbReference type="GO" id="GO:0004222">
    <property type="term" value="F:metalloendopeptidase activity"/>
    <property type="evidence" value="ECO:0007669"/>
    <property type="project" value="InterPro"/>
</dbReference>
<accession>A0A420XRB0</accession>
<dbReference type="InterPro" id="IPR036034">
    <property type="entry name" value="PDZ_sf"/>
</dbReference>
<reference evidence="14 15" key="1">
    <citation type="submission" date="2018-10" db="EMBL/GenBank/DDBJ databases">
        <title>Genomic Encyclopedia of Archaeal and Bacterial Type Strains, Phase II (KMG-II): from individual species to whole genera.</title>
        <authorList>
            <person name="Goeker M."/>
        </authorList>
    </citation>
    <scope>NUCLEOTIDE SEQUENCE [LARGE SCALE GENOMIC DNA]</scope>
    <source>
        <strain evidence="14 15">RP-AC37</strain>
    </source>
</reference>
<dbReference type="SUPFAM" id="SSF50156">
    <property type="entry name" value="PDZ domain-like"/>
    <property type="match status" value="1"/>
</dbReference>
<dbReference type="Proteomes" id="UP000281955">
    <property type="component" value="Unassembled WGS sequence"/>
</dbReference>